<name>A0A4Y5YAX2_9GAMM</name>
<proteinExistence type="predicted"/>
<sequence>MKAKLSNYWIITITLFALVGQGLLTNDSLMVPMANAQMTQLTMSTQTDDATDTTVSMSHKAMINCHDNVSNIVNNIDESVTSSLPKASCCNGSGFCSIDCNHCLTISLVANLIDIQLPITNIPLFSAPITMVVNRVSIAFPPAFRPPIA</sequence>
<dbReference type="AlphaFoldDB" id="A0A4Y5YAX2"/>
<dbReference type="Proteomes" id="UP000319809">
    <property type="component" value="Chromosome"/>
</dbReference>
<gene>
    <name evidence="1" type="ORF">FH971_01245</name>
</gene>
<protein>
    <recommendedName>
        <fullName evidence="3">CopL family metal-binding regulatory protein</fullName>
    </recommendedName>
</protein>
<evidence type="ECO:0008006" key="3">
    <source>
        <dbReference type="Google" id="ProtNLM"/>
    </source>
</evidence>
<dbReference type="EMBL" id="CP041036">
    <property type="protein sequence ID" value="QDE29708.1"/>
    <property type="molecule type" value="Genomic_DNA"/>
</dbReference>
<evidence type="ECO:0000313" key="1">
    <source>
        <dbReference type="EMBL" id="QDE29708.1"/>
    </source>
</evidence>
<keyword evidence="2" id="KW-1185">Reference proteome</keyword>
<dbReference type="KEGG" id="spol:FH971_01245"/>
<reference evidence="1 2" key="1">
    <citation type="submission" date="2019-06" db="EMBL/GenBank/DDBJ databases">
        <title>The genome of Shewanella sp. SM1901.</title>
        <authorList>
            <person name="Cha Q."/>
        </authorList>
    </citation>
    <scope>NUCLEOTIDE SEQUENCE [LARGE SCALE GENOMIC DNA]</scope>
    <source>
        <strain evidence="1 2">SM1901</strain>
    </source>
</reference>
<evidence type="ECO:0000313" key="2">
    <source>
        <dbReference type="Proteomes" id="UP000319809"/>
    </source>
</evidence>
<organism evidence="1 2">
    <name type="scientific">Shewanella polaris</name>
    <dbReference type="NCBI Taxonomy" id="2588449"/>
    <lineage>
        <taxon>Bacteria</taxon>
        <taxon>Pseudomonadati</taxon>
        <taxon>Pseudomonadota</taxon>
        <taxon>Gammaproteobacteria</taxon>
        <taxon>Alteromonadales</taxon>
        <taxon>Shewanellaceae</taxon>
        <taxon>Shewanella</taxon>
    </lineage>
</organism>
<dbReference type="RefSeq" id="WP_137223703.1">
    <property type="nucleotide sequence ID" value="NZ_CP041036.1"/>
</dbReference>
<accession>A0A4Y5YAX2</accession>